<keyword evidence="4 6" id="KW-1133">Transmembrane helix</keyword>
<accession>A0A1F7WF25</accession>
<dbReference type="InterPro" id="IPR018076">
    <property type="entry name" value="T2SS_GspF_dom"/>
</dbReference>
<keyword evidence="5 6" id="KW-0472">Membrane</keyword>
<dbReference type="Proteomes" id="UP000178735">
    <property type="component" value="Unassembled WGS sequence"/>
</dbReference>
<dbReference type="PANTHER" id="PTHR35007:SF1">
    <property type="entry name" value="PILUS ASSEMBLY PROTEIN"/>
    <property type="match status" value="1"/>
</dbReference>
<evidence type="ECO:0000256" key="3">
    <source>
        <dbReference type="ARBA" id="ARBA00022692"/>
    </source>
</evidence>
<evidence type="ECO:0000256" key="1">
    <source>
        <dbReference type="ARBA" id="ARBA00004651"/>
    </source>
</evidence>
<dbReference type="Gene3D" id="1.20.81.30">
    <property type="entry name" value="Type II secretion system (T2SS), domain F"/>
    <property type="match status" value="1"/>
</dbReference>
<sequence>MIVLLAVLVVLFLFLLTSYQVVVKKQESVKDRLDRFVTTQKSGTGAEASITGEAIGDLAKKSELMQNIGTIITPEKIKEKITSMLSAADIPLRATEFMAGVFLASTVPLIVVCLVLKRLALGLIIAAVCGYAPFFWIGMKRAKKRALFAGLLLDTLGIVSNALKAGYSFMQAIELITRESPYPMSTEFKKVLRENAVGVNLEVSLENMAQRLENDDFDLLVTVVLIQREVGGNLADVLDQISETIRERIKIKGQIVTLTSQARMGGYVITGLPIFLGFAIFALNPDYFVNKFLFAEVGGFKGWYSLVGCGMMMGLGAFIIGKITDIDV</sequence>
<organism evidence="8 9">
    <name type="scientific">Candidatus Wallbacteria bacterium GWC2_49_35</name>
    <dbReference type="NCBI Taxonomy" id="1817813"/>
    <lineage>
        <taxon>Bacteria</taxon>
        <taxon>Candidatus Walliibacteriota</taxon>
    </lineage>
</organism>
<dbReference type="Pfam" id="PF00482">
    <property type="entry name" value="T2SSF"/>
    <property type="match status" value="1"/>
</dbReference>
<feature type="transmembrane region" description="Helical" evidence="6">
    <location>
        <begin position="264"/>
        <end position="283"/>
    </location>
</feature>
<feature type="domain" description="Type II secretion system protein GspF" evidence="7">
    <location>
        <begin position="159"/>
        <end position="280"/>
    </location>
</feature>
<reference evidence="8 9" key="1">
    <citation type="journal article" date="2016" name="Nat. Commun.">
        <title>Thousands of microbial genomes shed light on interconnected biogeochemical processes in an aquifer system.</title>
        <authorList>
            <person name="Anantharaman K."/>
            <person name="Brown C.T."/>
            <person name="Hug L.A."/>
            <person name="Sharon I."/>
            <person name="Castelle C.J."/>
            <person name="Probst A.J."/>
            <person name="Thomas B.C."/>
            <person name="Singh A."/>
            <person name="Wilkins M.J."/>
            <person name="Karaoz U."/>
            <person name="Brodie E.L."/>
            <person name="Williams K.H."/>
            <person name="Hubbard S.S."/>
            <person name="Banfield J.F."/>
        </authorList>
    </citation>
    <scope>NUCLEOTIDE SEQUENCE [LARGE SCALE GENOMIC DNA]</scope>
</reference>
<comment type="subcellular location">
    <subcellularLocation>
        <location evidence="1">Cell membrane</location>
        <topology evidence="1">Multi-pass membrane protein</topology>
    </subcellularLocation>
</comment>
<feature type="transmembrane region" description="Helical" evidence="6">
    <location>
        <begin position="97"/>
        <end position="116"/>
    </location>
</feature>
<evidence type="ECO:0000256" key="2">
    <source>
        <dbReference type="ARBA" id="ARBA00022475"/>
    </source>
</evidence>
<gene>
    <name evidence="8" type="ORF">A2008_12825</name>
</gene>
<dbReference type="EMBL" id="MGFH01000236">
    <property type="protein sequence ID" value="OGM01434.1"/>
    <property type="molecule type" value="Genomic_DNA"/>
</dbReference>
<dbReference type="InterPro" id="IPR042094">
    <property type="entry name" value="T2SS_GspF_sf"/>
</dbReference>
<proteinExistence type="predicted"/>
<dbReference type="AlphaFoldDB" id="A0A1F7WF25"/>
<evidence type="ECO:0000256" key="4">
    <source>
        <dbReference type="ARBA" id="ARBA00022989"/>
    </source>
</evidence>
<evidence type="ECO:0000256" key="5">
    <source>
        <dbReference type="ARBA" id="ARBA00023136"/>
    </source>
</evidence>
<dbReference type="GO" id="GO:0005886">
    <property type="term" value="C:plasma membrane"/>
    <property type="evidence" value="ECO:0007669"/>
    <property type="project" value="UniProtKB-SubCell"/>
</dbReference>
<dbReference type="PANTHER" id="PTHR35007">
    <property type="entry name" value="INTEGRAL MEMBRANE PROTEIN-RELATED"/>
    <property type="match status" value="1"/>
</dbReference>
<evidence type="ECO:0000313" key="9">
    <source>
        <dbReference type="Proteomes" id="UP000178735"/>
    </source>
</evidence>
<name>A0A1F7WF25_9BACT</name>
<dbReference type="STRING" id="1817813.A2008_12825"/>
<keyword evidence="3 6" id="KW-0812">Transmembrane</keyword>
<feature type="transmembrane region" description="Helical" evidence="6">
    <location>
        <begin position="121"/>
        <end position="139"/>
    </location>
</feature>
<evidence type="ECO:0000256" key="6">
    <source>
        <dbReference type="SAM" id="Phobius"/>
    </source>
</evidence>
<protein>
    <recommendedName>
        <fullName evidence="7">Type II secretion system protein GspF domain-containing protein</fullName>
    </recommendedName>
</protein>
<comment type="caution">
    <text evidence="8">The sequence shown here is derived from an EMBL/GenBank/DDBJ whole genome shotgun (WGS) entry which is preliminary data.</text>
</comment>
<keyword evidence="2" id="KW-1003">Cell membrane</keyword>
<feature type="transmembrane region" description="Helical" evidence="6">
    <location>
        <begin position="303"/>
        <end position="321"/>
    </location>
</feature>
<evidence type="ECO:0000313" key="8">
    <source>
        <dbReference type="EMBL" id="OGM01434.1"/>
    </source>
</evidence>
<evidence type="ECO:0000259" key="7">
    <source>
        <dbReference type="Pfam" id="PF00482"/>
    </source>
</evidence>